<feature type="domain" description="Pseudouridine synthase RsuA/RluA-like" evidence="2">
    <location>
        <begin position="12"/>
        <end position="153"/>
    </location>
</feature>
<proteinExistence type="inferred from homology"/>
<organism evidence="3 4">
    <name type="scientific">Pseudoalteromonas rubra</name>
    <dbReference type="NCBI Taxonomy" id="43658"/>
    <lineage>
        <taxon>Bacteria</taxon>
        <taxon>Pseudomonadati</taxon>
        <taxon>Pseudomonadota</taxon>
        <taxon>Gammaproteobacteria</taxon>
        <taxon>Alteromonadales</taxon>
        <taxon>Pseudoalteromonadaceae</taxon>
        <taxon>Pseudoalteromonas</taxon>
    </lineage>
</organism>
<name>A0A0F4QX54_9GAMM</name>
<evidence type="ECO:0000256" key="1">
    <source>
        <dbReference type="ARBA" id="ARBA00010876"/>
    </source>
</evidence>
<dbReference type="AlphaFoldDB" id="A0A0F4QX54"/>
<dbReference type="CDD" id="cd02869">
    <property type="entry name" value="PseudoU_synth_RluA_like"/>
    <property type="match status" value="1"/>
</dbReference>
<dbReference type="InterPro" id="IPR006224">
    <property type="entry name" value="PsdUridine_synth_RluA-like_CS"/>
</dbReference>
<dbReference type="SUPFAM" id="SSF55120">
    <property type="entry name" value="Pseudouridine synthase"/>
    <property type="match status" value="1"/>
</dbReference>
<dbReference type="InterPro" id="IPR020103">
    <property type="entry name" value="PsdUridine_synth_cat_dom_sf"/>
</dbReference>
<dbReference type="InterPro" id="IPR050188">
    <property type="entry name" value="RluA_PseudoU_synthase"/>
</dbReference>
<comment type="caution">
    <text evidence="3">The sequence shown here is derived from an EMBL/GenBank/DDBJ whole genome shotgun (WGS) entry which is preliminary data.</text>
</comment>
<gene>
    <name evidence="3" type="ORF">TW77_04670</name>
</gene>
<dbReference type="Gene3D" id="3.30.2350.10">
    <property type="entry name" value="Pseudouridine synthase"/>
    <property type="match status" value="1"/>
</dbReference>
<evidence type="ECO:0000313" key="4">
    <source>
        <dbReference type="Proteomes" id="UP000033452"/>
    </source>
</evidence>
<accession>A0A0F4QX54</accession>
<dbReference type="RefSeq" id="WP_046003807.1">
    <property type="nucleotide sequence ID" value="NZ_JXYA01000007.1"/>
</dbReference>
<comment type="similarity">
    <text evidence="1">Belongs to the pseudouridine synthase RluA family.</text>
</comment>
<dbReference type="GO" id="GO:0140098">
    <property type="term" value="F:catalytic activity, acting on RNA"/>
    <property type="evidence" value="ECO:0007669"/>
    <property type="project" value="UniProtKB-ARBA"/>
</dbReference>
<dbReference type="GO" id="GO:0000455">
    <property type="term" value="P:enzyme-directed rRNA pseudouridine synthesis"/>
    <property type="evidence" value="ECO:0007669"/>
    <property type="project" value="TreeGrafter"/>
</dbReference>
<keyword evidence="4" id="KW-1185">Reference proteome</keyword>
<dbReference type="GO" id="GO:0009982">
    <property type="term" value="F:pseudouridine synthase activity"/>
    <property type="evidence" value="ECO:0007669"/>
    <property type="project" value="InterPro"/>
</dbReference>
<dbReference type="EMBL" id="JXYA01000007">
    <property type="protein sequence ID" value="KJZ11845.1"/>
    <property type="molecule type" value="Genomic_DNA"/>
</dbReference>
<dbReference type="InterPro" id="IPR006508">
    <property type="entry name" value="PsdUridine_synth_RluA-like"/>
</dbReference>
<dbReference type="PATRIC" id="fig|43658.5.peg.975"/>
<dbReference type="PROSITE" id="PS01129">
    <property type="entry name" value="PSI_RLU"/>
    <property type="match status" value="1"/>
</dbReference>
<dbReference type="OrthoDB" id="9807829at2"/>
<dbReference type="PANTHER" id="PTHR21600:SF87">
    <property type="entry name" value="RNA PSEUDOURIDYLATE SYNTHASE DOMAIN-CONTAINING PROTEIN 1"/>
    <property type="match status" value="1"/>
</dbReference>
<evidence type="ECO:0000313" key="3">
    <source>
        <dbReference type="EMBL" id="KJZ11845.1"/>
    </source>
</evidence>
<protein>
    <submittedName>
        <fullName evidence="3">RNA pseudouridine synthase</fullName>
    </submittedName>
</protein>
<dbReference type="InterPro" id="IPR006145">
    <property type="entry name" value="PsdUridine_synth_RsuA/RluA"/>
</dbReference>
<dbReference type="Pfam" id="PF00849">
    <property type="entry name" value="PseudoU_synth_2"/>
    <property type="match status" value="1"/>
</dbReference>
<dbReference type="Proteomes" id="UP000033452">
    <property type="component" value="Unassembled WGS sequence"/>
</dbReference>
<sequence>MAPFEVIACHPDFVVAHKPAGVSFHSEQESGFVALLAEQLGEQLYPVHRLDKVTSGLLVLARSSHAAARLTELFTSRAVDKFYLALIDNKPKKKQGWIKGDMAKSRRGTYKLLTSQDNPAVTRFYSASIAPGLRACLLKPYSGKTHQLRVALKSLSAPILGDVSYGGSEADRVYLHAYCLSFEWDNERMTFYALPQGGARFAELADTEVMQSWAKPRELEW</sequence>
<reference evidence="3 4" key="1">
    <citation type="journal article" date="2015" name="BMC Genomics">
        <title>Genome mining reveals unlocked bioactive potential of marine Gram-negative bacteria.</title>
        <authorList>
            <person name="Machado H."/>
            <person name="Sonnenschein E.C."/>
            <person name="Melchiorsen J."/>
            <person name="Gram L."/>
        </authorList>
    </citation>
    <scope>NUCLEOTIDE SEQUENCE [LARGE SCALE GENOMIC DNA]</scope>
    <source>
        <strain evidence="3 4">S2471</strain>
    </source>
</reference>
<evidence type="ECO:0000259" key="2">
    <source>
        <dbReference type="Pfam" id="PF00849"/>
    </source>
</evidence>
<dbReference type="GO" id="GO:0003723">
    <property type="term" value="F:RNA binding"/>
    <property type="evidence" value="ECO:0007669"/>
    <property type="project" value="InterPro"/>
</dbReference>
<dbReference type="PANTHER" id="PTHR21600">
    <property type="entry name" value="MITOCHONDRIAL RNA PSEUDOURIDINE SYNTHASE"/>
    <property type="match status" value="1"/>
</dbReference>
<dbReference type="NCBIfam" id="TIGR01621">
    <property type="entry name" value="RluA-like"/>
    <property type="match status" value="1"/>
</dbReference>